<proteinExistence type="inferred from homology"/>
<dbReference type="PROSITE" id="PS00073">
    <property type="entry name" value="ACYL_COA_DH_2"/>
    <property type="match status" value="1"/>
</dbReference>
<comment type="similarity">
    <text evidence="2 7">Belongs to the acyl-CoA dehydrogenase family.</text>
</comment>
<dbReference type="PANTHER" id="PTHR43884">
    <property type="entry name" value="ACYL-COA DEHYDROGENASE"/>
    <property type="match status" value="1"/>
</dbReference>
<dbReference type="InterPro" id="IPR009100">
    <property type="entry name" value="AcylCoA_DH/oxidase_NM_dom_sf"/>
</dbReference>
<keyword evidence="3 7" id="KW-0285">Flavoprotein</keyword>
<dbReference type="eggNOG" id="COG1960">
    <property type="taxonomic scope" value="Bacteria"/>
</dbReference>
<evidence type="ECO:0000259" key="8">
    <source>
        <dbReference type="Pfam" id="PF00441"/>
    </source>
</evidence>
<dbReference type="HOGENOM" id="CLU_018204_0_2_11"/>
<dbReference type="Gene3D" id="1.10.540.10">
    <property type="entry name" value="Acyl-CoA dehydrogenase/oxidase, N-terminal domain"/>
    <property type="match status" value="1"/>
</dbReference>
<dbReference type="InterPro" id="IPR006091">
    <property type="entry name" value="Acyl-CoA_Oxase/DH_mid-dom"/>
</dbReference>
<dbReference type="InterPro" id="IPR046373">
    <property type="entry name" value="Acyl-CoA_Oxase/DH_mid-dom_sf"/>
</dbReference>
<evidence type="ECO:0000313" key="12">
    <source>
        <dbReference type="Proteomes" id="UP000002204"/>
    </source>
</evidence>
<keyword evidence="4 7" id="KW-0274">FAD</keyword>
<dbReference type="PANTHER" id="PTHR43884:SF12">
    <property type="entry name" value="ISOVALERYL-COA DEHYDROGENASE, MITOCHONDRIAL-RELATED"/>
    <property type="match status" value="1"/>
</dbReference>
<dbReference type="InterPro" id="IPR037069">
    <property type="entry name" value="AcylCoA_DH/ox_N_sf"/>
</dbReference>
<dbReference type="SUPFAM" id="SSF56645">
    <property type="entry name" value="Acyl-CoA dehydrogenase NM domain-like"/>
    <property type="match status" value="1"/>
</dbReference>
<evidence type="ECO:0000313" key="11">
    <source>
        <dbReference type="EMBL" id="BAH31493.1"/>
    </source>
</evidence>
<evidence type="ECO:0000256" key="5">
    <source>
        <dbReference type="ARBA" id="ARBA00023002"/>
    </source>
</evidence>
<dbReference type="InterPro" id="IPR009075">
    <property type="entry name" value="AcylCo_DH/oxidase_C"/>
</dbReference>
<dbReference type="SUPFAM" id="SSF47203">
    <property type="entry name" value="Acyl-CoA dehydrogenase C-terminal domain-like"/>
    <property type="match status" value="1"/>
</dbReference>
<gene>
    <name evidence="11" type="primary">fadE</name>
    <name evidence="11" type="ordered locus">RER_07850</name>
</gene>
<evidence type="ECO:0000256" key="2">
    <source>
        <dbReference type="ARBA" id="ARBA00009347"/>
    </source>
</evidence>
<comment type="cofactor">
    <cofactor evidence="1 7">
        <name>FAD</name>
        <dbReference type="ChEBI" id="CHEBI:57692"/>
    </cofactor>
</comment>
<name>C0ZQ15_RHOE4</name>
<dbReference type="Gene3D" id="1.20.140.10">
    <property type="entry name" value="Butyryl-CoA Dehydrogenase, subunit A, domain 3"/>
    <property type="match status" value="1"/>
</dbReference>
<dbReference type="GO" id="GO:0003995">
    <property type="term" value="F:acyl-CoA dehydrogenase activity"/>
    <property type="evidence" value="ECO:0007669"/>
    <property type="project" value="InterPro"/>
</dbReference>
<dbReference type="EMBL" id="AP008957">
    <property type="protein sequence ID" value="BAH31493.1"/>
    <property type="molecule type" value="Genomic_DNA"/>
</dbReference>
<feature type="domain" description="Acyl-CoA oxidase/dehydrogenase middle" evidence="9">
    <location>
        <begin position="135"/>
        <end position="230"/>
    </location>
</feature>
<dbReference type="KEGG" id="rer:RER_07850"/>
<dbReference type="EC" id="1.3.99.-" evidence="11"/>
<sequence length="398" mass="43652">MQGITYRGVSVKSDLFESDHESYRQTVRRFVESDVVPNLARWDEQRSIDRDTWLAAGKLGLLGLSVPEEYGGSGVDDYRFRVVVISELARVGAAALQSGFSTNDDIVLNYLLRQGSSDQKRRWLPGFTTGETIGAIAMTEPGTGSDLRGIKATAVQDGDTWVVNGTKTFITSGVLADLVIVVVRTPRNDGTDALSLLVVESGMPGFERGRQLHKIGLTAQDTAELVFDNVRVPQENVLGEIGAGLGYLMESLPLERLGIALAAQMSAEAAMHWTVKYVTERKAFGKTISEFQNTGFVLADLATRIDMVRAFLDRTVLQHSSGKLSPTDAAKAKLAATELQWDVLDAGLQFHGGYGYMMEYPIAKAFIDARVQRIYGGTNEIMKEIIQRDLFSSANRRS</sequence>
<accession>C0ZQ15</accession>
<dbReference type="FunFam" id="2.40.110.10:FF:000002">
    <property type="entry name" value="Acyl-CoA dehydrogenase fadE12"/>
    <property type="match status" value="1"/>
</dbReference>
<evidence type="ECO:0000256" key="3">
    <source>
        <dbReference type="ARBA" id="ARBA00022630"/>
    </source>
</evidence>
<dbReference type="Pfam" id="PF02770">
    <property type="entry name" value="Acyl-CoA_dh_M"/>
    <property type="match status" value="1"/>
</dbReference>
<evidence type="ECO:0000256" key="6">
    <source>
        <dbReference type="ARBA" id="ARBA00052546"/>
    </source>
</evidence>
<comment type="catalytic activity">
    <reaction evidence="6">
        <text>a 2,3-saturated acyl-CoA + A = a 2,3-dehydroacyl-CoA + AH2</text>
        <dbReference type="Rhea" id="RHEA:48608"/>
        <dbReference type="ChEBI" id="CHEBI:13193"/>
        <dbReference type="ChEBI" id="CHEBI:17499"/>
        <dbReference type="ChEBI" id="CHEBI:60015"/>
        <dbReference type="ChEBI" id="CHEBI:65111"/>
    </reaction>
</comment>
<dbReference type="AlphaFoldDB" id="C0ZQ15"/>
<dbReference type="FunFam" id="1.20.140.10:FF:000001">
    <property type="entry name" value="Acyl-CoA dehydrogenase"/>
    <property type="match status" value="1"/>
</dbReference>
<keyword evidence="5 7" id="KW-0560">Oxidoreductase</keyword>
<organism evidence="11 12">
    <name type="scientific">Rhodococcus erythropolis (strain PR4 / NBRC 100887)</name>
    <dbReference type="NCBI Taxonomy" id="234621"/>
    <lineage>
        <taxon>Bacteria</taxon>
        <taxon>Bacillati</taxon>
        <taxon>Actinomycetota</taxon>
        <taxon>Actinomycetes</taxon>
        <taxon>Mycobacteriales</taxon>
        <taxon>Nocardiaceae</taxon>
        <taxon>Rhodococcus</taxon>
        <taxon>Rhodococcus erythropolis group</taxon>
    </lineage>
</organism>
<dbReference type="InterPro" id="IPR036250">
    <property type="entry name" value="AcylCo_DH-like_C"/>
</dbReference>
<dbReference type="Gene3D" id="2.40.110.10">
    <property type="entry name" value="Butyryl-CoA Dehydrogenase, subunit A, domain 2"/>
    <property type="match status" value="1"/>
</dbReference>
<protein>
    <submittedName>
        <fullName evidence="11">Acyl-CoA dehydrogenase</fullName>
        <ecNumber evidence="11">1.3.99.-</ecNumber>
    </submittedName>
</protein>
<dbReference type="InterPro" id="IPR013786">
    <property type="entry name" value="AcylCoA_DH/ox_N"/>
</dbReference>
<evidence type="ECO:0000259" key="10">
    <source>
        <dbReference type="Pfam" id="PF02771"/>
    </source>
</evidence>
<evidence type="ECO:0000256" key="7">
    <source>
        <dbReference type="RuleBase" id="RU362125"/>
    </source>
</evidence>
<reference evidence="11 12" key="2">
    <citation type="journal article" date="2006" name="Environ. Microbiol.">
        <title>Sequence analysis of three plasmids harboured in Rhodococcus erythropolis strain PR4.</title>
        <authorList>
            <person name="Sekine M."/>
            <person name="Tanikawa S."/>
            <person name="Omata S."/>
            <person name="Saito M."/>
            <person name="Fujisawa T."/>
            <person name="Tsukatani N."/>
            <person name="Tajima T."/>
            <person name="Sekigawa T."/>
            <person name="Kosugi H."/>
            <person name="Matsuo Y."/>
            <person name="Nishiko R."/>
            <person name="Imamura K."/>
            <person name="Ito M."/>
            <person name="Narita H."/>
            <person name="Tago S."/>
            <person name="Fujita N."/>
            <person name="Harayama S."/>
        </authorList>
    </citation>
    <scope>NUCLEOTIDE SEQUENCE [LARGE SCALE GENOMIC DNA]</scope>
    <source>
        <strain evidence="12">PR4 / NBRC 100887</strain>
    </source>
</reference>
<dbReference type="InterPro" id="IPR006089">
    <property type="entry name" value="Acyl-CoA_DH_CS"/>
</dbReference>
<feature type="domain" description="Acyl-CoA dehydrogenase/oxidase C-terminal" evidence="8">
    <location>
        <begin position="242"/>
        <end position="390"/>
    </location>
</feature>
<evidence type="ECO:0000256" key="1">
    <source>
        <dbReference type="ARBA" id="ARBA00001974"/>
    </source>
</evidence>
<dbReference type="Pfam" id="PF02771">
    <property type="entry name" value="Acyl-CoA_dh_N"/>
    <property type="match status" value="1"/>
</dbReference>
<evidence type="ECO:0000259" key="9">
    <source>
        <dbReference type="Pfam" id="PF02770"/>
    </source>
</evidence>
<evidence type="ECO:0000256" key="4">
    <source>
        <dbReference type="ARBA" id="ARBA00022827"/>
    </source>
</evidence>
<dbReference type="Proteomes" id="UP000002204">
    <property type="component" value="Chromosome"/>
</dbReference>
<dbReference type="GO" id="GO:0050660">
    <property type="term" value="F:flavin adenine dinucleotide binding"/>
    <property type="evidence" value="ECO:0007669"/>
    <property type="project" value="InterPro"/>
</dbReference>
<reference evidence="12" key="1">
    <citation type="submission" date="2005-03" db="EMBL/GenBank/DDBJ databases">
        <title>Comparison of the complete genome sequences of Rhodococcus erythropolis PR4 and Rhodococcus opacus B4.</title>
        <authorList>
            <person name="Takarada H."/>
            <person name="Sekine M."/>
            <person name="Hosoyama A."/>
            <person name="Yamada R."/>
            <person name="Fujisawa T."/>
            <person name="Omata S."/>
            <person name="Shimizu A."/>
            <person name="Tsukatani N."/>
            <person name="Tanikawa S."/>
            <person name="Fujita N."/>
            <person name="Harayama S."/>
        </authorList>
    </citation>
    <scope>NUCLEOTIDE SEQUENCE [LARGE SCALE GENOMIC DNA]</scope>
    <source>
        <strain evidence="12">PR4 / NBRC 100887</strain>
    </source>
</reference>
<feature type="domain" description="Acyl-CoA dehydrogenase/oxidase N-terminal" evidence="10">
    <location>
        <begin position="18"/>
        <end position="131"/>
    </location>
</feature>
<dbReference type="Pfam" id="PF00441">
    <property type="entry name" value="Acyl-CoA_dh_1"/>
    <property type="match status" value="1"/>
</dbReference>